<feature type="domain" description="Origin recognition complex subunit 2 RecA-like" evidence="8">
    <location>
        <begin position="294"/>
        <end position="452"/>
    </location>
</feature>
<evidence type="ECO:0000256" key="6">
    <source>
        <dbReference type="RuleBase" id="RU368084"/>
    </source>
</evidence>
<name>A0AAV1LYP2_9NEOP</name>
<dbReference type="PANTHER" id="PTHR14052:SF0">
    <property type="entry name" value="ORIGIN RECOGNITION COMPLEX SUBUNIT 2"/>
    <property type="match status" value="1"/>
</dbReference>
<dbReference type="GO" id="GO:0005664">
    <property type="term" value="C:nuclear origin of replication recognition complex"/>
    <property type="evidence" value="ECO:0007669"/>
    <property type="project" value="UniProtKB-UniRule"/>
</dbReference>
<comment type="similarity">
    <text evidence="2 6">Belongs to the ORC2 family.</text>
</comment>
<keyword evidence="4 6" id="KW-0235">DNA replication</keyword>
<comment type="function">
    <text evidence="6">Component of the origin recognition complex (ORC) that binds origins of replication. DNA-binding is ATP-dependent. ORC is required to assemble the pre-replication complex necessary to initiate DNA replication.</text>
</comment>
<evidence type="ECO:0000313" key="10">
    <source>
        <dbReference type="EMBL" id="CAK1598711.1"/>
    </source>
</evidence>
<evidence type="ECO:0000256" key="5">
    <source>
        <dbReference type="ARBA" id="ARBA00023242"/>
    </source>
</evidence>
<comment type="subcellular location">
    <subcellularLocation>
        <location evidence="1 6">Nucleus</location>
    </subcellularLocation>
</comment>
<gene>
    <name evidence="10" type="ORF">PARMNEM_LOCUS17672</name>
</gene>
<dbReference type="Pfam" id="PF04084">
    <property type="entry name" value="RecA-like_ORC2"/>
    <property type="match status" value="1"/>
</dbReference>
<evidence type="ECO:0000313" key="11">
    <source>
        <dbReference type="Proteomes" id="UP001314205"/>
    </source>
</evidence>
<dbReference type="GO" id="GO:0003688">
    <property type="term" value="F:DNA replication origin binding"/>
    <property type="evidence" value="ECO:0007669"/>
    <property type="project" value="UniProtKB-UniRule"/>
</dbReference>
<evidence type="ECO:0000259" key="9">
    <source>
        <dbReference type="Pfam" id="PF24882"/>
    </source>
</evidence>
<proteinExistence type="inferred from homology"/>
<dbReference type="AlphaFoldDB" id="A0AAV1LYP2"/>
<dbReference type="Proteomes" id="UP001314205">
    <property type="component" value="Unassembled WGS sequence"/>
</dbReference>
<evidence type="ECO:0000256" key="7">
    <source>
        <dbReference type="SAM" id="MobiDB-lite"/>
    </source>
</evidence>
<organism evidence="10 11">
    <name type="scientific">Parnassius mnemosyne</name>
    <name type="common">clouded apollo</name>
    <dbReference type="NCBI Taxonomy" id="213953"/>
    <lineage>
        <taxon>Eukaryota</taxon>
        <taxon>Metazoa</taxon>
        <taxon>Ecdysozoa</taxon>
        <taxon>Arthropoda</taxon>
        <taxon>Hexapoda</taxon>
        <taxon>Insecta</taxon>
        <taxon>Pterygota</taxon>
        <taxon>Neoptera</taxon>
        <taxon>Endopterygota</taxon>
        <taxon>Lepidoptera</taxon>
        <taxon>Glossata</taxon>
        <taxon>Ditrysia</taxon>
        <taxon>Papilionoidea</taxon>
        <taxon>Papilionidae</taxon>
        <taxon>Parnassiinae</taxon>
        <taxon>Parnassini</taxon>
        <taxon>Parnassius</taxon>
        <taxon>Driopa</taxon>
    </lineage>
</organism>
<sequence length="579" mass="66168">MERANGLNMKKISTGLQHRFCSEMEPGFSETDKCRDNSEVTPKRSVRIRNKPKKYGDFLDLSPVKRRSRIEDESSEDDEMKRLCPEKPTALFYSDDVDGQDIFKFKSRHTKNDLQNIVKSAVSNSPIATNSPMKTPKKVKAFAHLQNTSEATPRQVTDIIKKRIIREVESDSAESDYSDGSSDDFVPEKSDDESESPSASESSEENEEDGSGEENKKNSLNKTNKVQFIKNRDNKMKPKDSEYVVTPDNYFMMHSSKKITTSDHTLARLKNMNLNDEKDAETYVSDEHKNKIVDLLQSYEQLFNRWLYVLSENFNIILYGIGSKRSVLHQFQVQKLKDLPCIVVNGFFPSLTVKSILEAIVIDLLENTRVPSNVGDTVNLIDSQLSENGVDLFLIIHNIDGAMLRNAKAQSVLASLSRLRNVHTIATIDHINAPLLWDHSKLSKFNFTWWDVTTFLPYIEETSFENSLMTHRSGALQLSSLKSVYQSLTSNAKGIFNIIIEYQLENHKQAHYQGLSLKELYSKSREQFLVSSDLALRAQLTEFLDHKLVRIKRTFDGSENLIIPIESVLLQQFLEQQNN</sequence>
<dbReference type="GO" id="GO:0006260">
    <property type="term" value="P:DNA replication"/>
    <property type="evidence" value="ECO:0007669"/>
    <property type="project" value="UniProtKB-UniRule"/>
</dbReference>
<keyword evidence="5 6" id="KW-0539">Nucleus</keyword>
<evidence type="ECO:0000256" key="1">
    <source>
        <dbReference type="ARBA" id="ARBA00004123"/>
    </source>
</evidence>
<dbReference type="InterPro" id="IPR056772">
    <property type="entry name" value="RecA-like_ORC2"/>
</dbReference>
<dbReference type="EMBL" id="CAVLGL010000104">
    <property type="protein sequence ID" value="CAK1598711.1"/>
    <property type="molecule type" value="Genomic_DNA"/>
</dbReference>
<comment type="subunit">
    <text evidence="6">Component of the origin recognition complex (ORC).</text>
</comment>
<dbReference type="Pfam" id="PF24882">
    <property type="entry name" value="WHD_ORC2"/>
    <property type="match status" value="1"/>
</dbReference>
<feature type="domain" description="Origin recognition complex subunit 2 winged-helix" evidence="9">
    <location>
        <begin position="508"/>
        <end position="566"/>
    </location>
</feature>
<evidence type="ECO:0000259" key="8">
    <source>
        <dbReference type="Pfam" id="PF04084"/>
    </source>
</evidence>
<protein>
    <recommendedName>
        <fullName evidence="3 6">Origin recognition complex subunit 2</fullName>
    </recommendedName>
</protein>
<evidence type="ECO:0000256" key="2">
    <source>
        <dbReference type="ARBA" id="ARBA00007421"/>
    </source>
</evidence>
<dbReference type="InterPro" id="IPR007220">
    <property type="entry name" value="ORC2"/>
</dbReference>
<accession>A0AAV1LYP2</accession>
<evidence type="ECO:0000256" key="4">
    <source>
        <dbReference type="ARBA" id="ARBA00022705"/>
    </source>
</evidence>
<reference evidence="10 11" key="1">
    <citation type="submission" date="2023-11" db="EMBL/GenBank/DDBJ databases">
        <authorList>
            <person name="Hedman E."/>
            <person name="Englund M."/>
            <person name="Stromberg M."/>
            <person name="Nyberg Akerstrom W."/>
            <person name="Nylinder S."/>
            <person name="Jareborg N."/>
            <person name="Kallberg Y."/>
            <person name="Kronander E."/>
        </authorList>
    </citation>
    <scope>NUCLEOTIDE SEQUENCE [LARGE SCALE GENOMIC DNA]</scope>
</reference>
<dbReference type="InterPro" id="IPR056773">
    <property type="entry name" value="WHD_ORC2"/>
</dbReference>
<keyword evidence="11" id="KW-1185">Reference proteome</keyword>
<evidence type="ECO:0000256" key="3">
    <source>
        <dbReference type="ARBA" id="ARBA00019080"/>
    </source>
</evidence>
<dbReference type="PANTHER" id="PTHR14052">
    <property type="entry name" value="ORIGIN RECOGNITION COMPLEX SUBUNIT 2"/>
    <property type="match status" value="1"/>
</dbReference>
<comment type="caution">
    <text evidence="10">The sequence shown here is derived from an EMBL/GenBank/DDBJ whole genome shotgun (WGS) entry which is preliminary data.</text>
</comment>
<feature type="region of interest" description="Disordered" evidence="7">
    <location>
        <begin position="169"/>
        <end position="233"/>
    </location>
</feature>
<feature type="compositionally biased region" description="Acidic residues" evidence="7">
    <location>
        <begin position="202"/>
        <end position="212"/>
    </location>
</feature>